<comment type="caution">
    <text evidence="1">The sequence shown here is derived from an EMBL/GenBank/DDBJ whole genome shotgun (WGS) entry which is preliminary data.</text>
</comment>
<proteinExistence type="predicted"/>
<gene>
    <name evidence="1" type="ORF">SK069_05840</name>
</gene>
<dbReference type="Proteomes" id="UP001277761">
    <property type="component" value="Unassembled WGS sequence"/>
</dbReference>
<dbReference type="EMBL" id="JAXAVX010000002">
    <property type="protein sequence ID" value="MDX8151106.1"/>
    <property type="molecule type" value="Genomic_DNA"/>
</dbReference>
<evidence type="ECO:0000313" key="2">
    <source>
        <dbReference type="Proteomes" id="UP001277761"/>
    </source>
</evidence>
<reference evidence="1 2" key="1">
    <citation type="submission" date="2023-11" db="EMBL/GenBank/DDBJ databases">
        <authorList>
            <person name="Xu M."/>
            <person name="Jiang T."/>
        </authorList>
    </citation>
    <scope>NUCLEOTIDE SEQUENCE [LARGE SCALE GENOMIC DNA]</scope>
    <source>
        <strain evidence="1 2">SD</strain>
    </source>
</reference>
<organism evidence="1 2">
    <name type="scientific">Patulibacter brassicae</name>
    <dbReference type="NCBI Taxonomy" id="1705717"/>
    <lineage>
        <taxon>Bacteria</taxon>
        <taxon>Bacillati</taxon>
        <taxon>Actinomycetota</taxon>
        <taxon>Thermoleophilia</taxon>
        <taxon>Solirubrobacterales</taxon>
        <taxon>Patulibacteraceae</taxon>
        <taxon>Patulibacter</taxon>
    </lineage>
</organism>
<keyword evidence="2" id="KW-1185">Reference proteome</keyword>
<evidence type="ECO:0000313" key="1">
    <source>
        <dbReference type="EMBL" id="MDX8151106.1"/>
    </source>
</evidence>
<sequence>MPADWRQHHADEAEKALTFEPLRNAMKEFAMNMGFALDGPPEFGLMKVASIAAQAARAHALGFDPELLRLSADEADEHLLAIARLAAERGVPVWVIDPEQRQNQGANDAAD</sequence>
<name>A0ABU4VH08_9ACTN</name>
<accession>A0ABU4VH08</accession>
<protein>
    <submittedName>
        <fullName evidence="1">Uncharacterized protein</fullName>
    </submittedName>
</protein>
<dbReference type="RefSeq" id="WP_319953259.1">
    <property type="nucleotide sequence ID" value="NZ_JAXAVX010000002.1"/>
</dbReference>